<dbReference type="InterPro" id="IPR017466">
    <property type="entry name" value="XrtA-assoc_ATPase-like"/>
</dbReference>
<dbReference type="EMBL" id="QYUL01000001">
    <property type="protein sequence ID" value="RJF84319.1"/>
    <property type="molecule type" value="Genomic_DNA"/>
</dbReference>
<dbReference type="Pfam" id="PF13401">
    <property type="entry name" value="AAA_22"/>
    <property type="match status" value="1"/>
</dbReference>
<sequence>MYTSFYGLTANPFQMTPDARFYFESGVHRRAMAYLLFGLEQGEGFIVLTGDVGAGKTTMLAHMLKRLDPKTYITAKIVSTHLQSDDMLRAIAAAFALPFQGLDKATLLNRVEHFLVSTFNRGLRVLLLVDEAQNMPLEALEELRMLSNFQVGPHAPLQGILIAQPQFRRMLANPDLEQFRQRIIASHHLGPIGAEETRDYIRYRLSMVGWNSDPAISDEAYADIFAATGGVPRKINSFCNRLLLFSFLDGLHRIDRDTVRAVVEDIVHEFRQGGEAVGPPLANGGSRAPVETEAATDAEESAAVLEPRLARLERMVRAHGQDLGLLSSLHLLLKRGRADLAWRKRP</sequence>
<evidence type="ECO:0000313" key="3">
    <source>
        <dbReference type="Proteomes" id="UP000283458"/>
    </source>
</evidence>
<evidence type="ECO:0000313" key="2">
    <source>
        <dbReference type="EMBL" id="RJF84319.1"/>
    </source>
</evidence>
<comment type="caution">
    <text evidence="2">The sequence shown here is derived from an EMBL/GenBank/DDBJ whole genome shotgun (WGS) entry which is preliminary data.</text>
</comment>
<dbReference type="GO" id="GO:0016887">
    <property type="term" value="F:ATP hydrolysis activity"/>
    <property type="evidence" value="ECO:0007669"/>
    <property type="project" value="InterPro"/>
</dbReference>
<protein>
    <submittedName>
        <fullName evidence="2">ATPase</fullName>
    </submittedName>
</protein>
<dbReference type="OrthoDB" id="7828921at2"/>
<dbReference type="InterPro" id="IPR003593">
    <property type="entry name" value="AAA+_ATPase"/>
</dbReference>
<proteinExistence type="predicted"/>
<dbReference type="SMART" id="SM00382">
    <property type="entry name" value="AAA"/>
    <property type="match status" value="1"/>
</dbReference>
<accession>A0A418W2W3</accession>
<dbReference type="Proteomes" id="UP000283458">
    <property type="component" value="Unassembled WGS sequence"/>
</dbReference>
<dbReference type="InterPro" id="IPR052026">
    <property type="entry name" value="ExeA_AAA_ATPase_DNA-bind"/>
</dbReference>
<reference evidence="2 3" key="1">
    <citation type="submission" date="2018-09" db="EMBL/GenBank/DDBJ databases">
        <authorList>
            <person name="Zhu H."/>
        </authorList>
    </citation>
    <scope>NUCLEOTIDE SEQUENCE [LARGE SCALE GENOMIC DNA]</scope>
    <source>
        <strain evidence="2 3">K2W22B-5</strain>
    </source>
</reference>
<keyword evidence="3" id="KW-1185">Reference proteome</keyword>
<dbReference type="InterPro" id="IPR049945">
    <property type="entry name" value="AAA_22"/>
</dbReference>
<feature type="domain" description="AAA+ ATPase" evidence="1">
    <location>
        <begin position="42"/>
        <end position="208"/>
    </location>
</feature>
<gene>
    <name evidence="2" type="ORF">D3877_07085</name>
</gene>
<dbReference type="RefSeq" id="WP_119829962.1">
    <property type="nucleotide sequence ID" value="NZ_QYUL01000001.1"/>
</dbReference>
<name>A0A418W2W3_9PROT</name>
<dbReference type="AlphaFoldDB" id="A0A418W2W3"/>
<dbReference type="PANTHER" id="PTHR35894">
    <property type="entry name" value="GENERAL SECRETION PATHWAY PROTEIN A-RELATED"/>
    <property type="match status" value="1"/>
</dbReference>
<organism evidence="2 3">
    <name type="scientific">Azospirillum cavernae</name>
    <dbReference type="NCBI Taxonomy" id="2320860"/>
    <lineage>
        <taxon>Bacteria</taxon>
        <taxon>Pseudomonadati</taxon>
        <taxon>Pseudomonadota</taxon>
        <taxon>Alphaproteobacteria</taxon>
        <taxon>Rhodospirillales</taxon>
        <taxon>Azospirillaceae</taxon>
        <taxon>Azospirillum</taxon>
    </lineage>
</organism>
<dbReference type="NCBIfam" id="TIGR03015">
    <property type="entry name" value="pepcterm_ATPase"/>
    <property type="match status" value="1"/>
</dbReference>
<dbReference type="InterPro" id="IPR027417">
    <property type="entry name" value="P-loop_NTPase"/>
</dbReference>
<dbReference type="Gene3D" id="3.40.50.300">
    <property type="entry name" value="P-loop containing nucleotide triphosphate hydrolases"/>
    <property type="match status" value="1"/>
</dbReference>
<evidence type="ECO:0000259" key="1">
    <source>
        <dbReference type="SMART" id="SM00382"/>
    </source>
</evidence>
<dbReference type="SUPFAM" id="SSF52540">
    <property type="entry name" value="P-loop containing nucleoside triphosphate hydrolases"/>
    <property type="match status" value="1"/>
</dbReference>
<dbReference type="PANTHER" id="PTHR35894:SF5">
    <property type="entry name" value="MU-LIKE PROPHAGE FLUMU DNA TRANSPOSITION PROTEIN B"/>
    <property type="match status" value="1"/>
</dbReference>